<feature type="transmembrane region" description="Helical" evidence="2">
    <location>
        <begin position="53"/>
        <end position="73"/>
    </location>
</feature>
<proteinExistence type="predicted"/>
<gene>
    <name evidence="4" type="ORF">FB554_3129</name>
</gene>
<feature type="transmembrane region" description="Helical" evidence="2">
    <location>
        <begin position="171"/>
        <end position="190"/>
    </location>
</feature>
<feature type="region of interest" description="Disordered" evidence="1">
    <location>
        <begin position="514"/>
        <end position="536"/>
    </location>
</feature>
<feature type="transmembrane region" description="Helical" evidence="2">
    <location>
        <begin position="357"/>
        <end position="378"/>
    </location>
</feature>
<comment type="caution">
    <text evidence="4">The sequence shown here is derived from an EMBL/GenBank/DDBJ whole genome shotgun (WGS) entry which is preliminary data.</text>
</comment>
<name>A0A542XGI8_9MICO</name>
<dbReference type="Proteomes" id="UP000318336">
    <property type="component" value="Unassembled WGS sequence"/>
</dbReference>
<evidence type="ECO:0000256" key="2">
    <source>
        <dbReference type="SAM" id="Phobius"/>
    </source>
</evidence>
<evidence type="ECO:0000256" key="3">
    <source>
        <dbReference type="SAM" id="SignalP"/>
    </source>
</evidence>
<feature type="transmembrane region" description="Helical" evidence="2">
    <location>
        <begin position="449"/>
        <end position="469"/>
    </location>
</feature>
<accession>A0A542XGI8</accession>
<feature type="transmembrane region" description="Helical" evidence="2">
    <location>
        <begin position="304"/>
        <end position="322"/>
    </location>
</feature>
<keyword evidence="2" id="KW-1133">Transmembrane helix</keyword>
<dbReference type="Pfam" id="PF26314">
    <property type="entry name" value="MptA_B_family"/>
    <property type="match status" value="1"/>
</dbReference>
<keyword evidence="2" id="KW-0812">Transmembrane</keyword>
<keyword evidence="5" id="KW-1185">Reference proteome</keyword>
<sequence>MNTLARVRVPLLLLSFGILLLIAASKANAAKPPLGPPLWPGELAYHPSPRAVTLLLFIGYLAGALAVLAGLARPRIGRRWLGWVLLLAVLTLLTAPIGSGDHTNYAAYGRIAMQGGDPYVESPEAWRDGLDPITASVQPPWRTTPSIYGPLATALMAFSSWVGGDNLRETVGTWQVLVIAAWLAMRWMLLQLVEGERAQGRIDVLWTFNPLVFGALVMGAHVDMIAGAFAVAALLALRRSPVLTGLFVGAAASTKITYGVVALGILWAWRAAVQRHPAWRPPTGAGPLRRLVAPLRTAGARQQVTRLVLGALAVVVPCYVVAGPHVLRQLGAAGGSFSFATPAAPIWRGLRHVLPEWAVATIVFTLAALVMILLAWLLHRVAARVNLGRRIPDGATRQAVVTTWALSTAYVLVAPYSLPWYDTLTWALLPLLLELAWDRVLVVRYLFMVLAYVPGRVLALTPTVEAFTLNFRKNIAPWVTTAMLLAMFWHCWRILRAPRVGPVSRRFGRATLRRRPRRAAAPPAGRRSPARRHRSR</sequence>
<evidence type="ECO:0008006" key="6">
    <source>
        <dbReference type="Google" id="ProtNLM"/>
    </source>
</evidence>
<reference evidence="4 5" key="1">
    <citation type="submission" date="2019-06" db="EMBL/GenBank/DDBJ databases">
        <title>Sequencing the genomes of 1000 actinobacteria strains.</title>
        <authorList>
            <person name="Klenk H.-P."/>
        </authorList>
    </citation>
    <scope>NUCLEOTIDE SEQUENCE [LARGE SCALE GENOMIC DNA]</scope>
    <source>
        <strain evidence="4 5">DSM 24617</strain>
    </source>
</reference>
<protein>
    <recommendedName>
        <fullName evidence="6">DUF2029 domain-containing protein</fullName>
    </recommendedName>
</protein>
<evidence type="ECO:0000256" key="1">
    <source>
        <dbReference type="SAM" id="MobiDB-lite"/>
    </source>
</evidence>
<feature type="transmembrane region" description="Helical" evidence="2">
    <location>
        <begin position="399"/>
        <end position="418"/>
    </location>
</feature>
<feature type="transmembrane region" description="Helical" evidence="2">
    <location>
        <begin position="211"/>
        <end position="237"/>
    </location>
</feature>
<organism evidence="4 5">
    <name type="scientific">Barrientosiimonas humi</name>
    <dbReference type="NCBI Taxonomy" id="999931"/>
    <lineage>
        <taxon>Bacteria</taxon>
        <taxon>Bacillati</taxon>
        <taxon>Actinomycetota</taxon>
        <taxon>Actinomycetes</taxon>
        <taxon>Micrococcales</taxon>
        <taxon>Dermacoccaceae</taxon>
        <taxon>Barrientosiimonas</taxon>
    </lineage>
</organism>
<dbReference type="AlphaFoldDB" id="A0A542XGI8"/>
<evidence type="ECO:0000313" key="5">
    <source>
        <dbReference type="Proteomes" id="UP000318336"/>
    </source>
</evidence>
<feature type="signal peptide" evidence="3">
    <location>
        <begin position="1"/>
        <end position="29"/>
    </location>
</feature>
<keyword evidence="3" id="KW-0732">Signal</keyword>
<feature type="chain" id="PRO_5021817050" description="DUF2029 domain-containing protein" evidence="3">
    <location>
        <begin position="30"/>
        <end position="536"/>
    </location>
</feature>
<dbReference type="EMBL" id="VFOK01000001">
    <property type="protein sequence ID" value="TQL34946.1"/>
    <property type="molecule type" value="Genomic_DNA"/>
</dbReference>
<feature type="transmembrane region" description="Helical" evidence="2">
    <location>
        <begin position="243"/>
        <end position="269"/>
    </location>
</feature>
<evidence type="ECO:0000313" key="4">
    <source>
        <dbReference type="EMBL" id="TQL34946.1"/>
    </source>
</evidence>
<keyword evidence="2" id="KW-0472">Membrane</keyword>
<feature type="transmembrane region" description="Helical" evidence="2">
    <location>
        <begin position="80"/>
        <end position="98"/>
    </location>
</feature>